<name>A0ABP9B8J8_9SPHI</name>
<gene>
    <name evidence="1" type="ORF">GCM10023231_19930</name>
</gene>
<reference evidence="2" key="1">
    <citation type="journal article" date="2019" name="Int. J. Syst. Evol. Microbiol.">
        <title>The Global Catalogue of Microorganisms (GCM) 10K type strain sequencing project: providing services to taxonomists for standard genome sequencing and annotation.</title>
        <authorList>
            <consortium name="The Broad Institute Genomics Platform"/>
            <consortium name="The Broad Institute Genome Sequencing Center for Infectious Disease"/>
            <person name="Wu L."/>
            <person name="Ma J."/>
        </authorList>
    </citation>
    <scope>NUCLEOTIDE SEQUENCE [LARGE SCALE GENOMIC DNA]</scope>
    <source>
        <strain evidence="2">JCM 18200</strain>
    </source>
</reference>
<comment type="caution">
    <text evidence="1">The sequence shown here is derived from an EMBL/GenBank/DDBJ whole genome shotgun (WGS) entry which is preliminary data.</text>
</comment>
<keyword evidence="2" id="KW-1185">Reference proteome</keyword>
<organism evidence="1 2">
    <name type="scientific">Olivibacter ginsenosidimutans</name>
    <dbReference type="NCBI Taxonomy" id="1176537"/>
    <lineage>
        <taxon>Bacteria</taxon>
        <taxon>Pseudomonadati</taxon>
        <taxon>Bacteroidota</taxon>
        <taxon>Sphingobacteriia</taxon>
        <taxon>Sphingobacteriales</taxon>
        <taxon>Sphingobacteriaceae</taxon>
        <taxon>Olivibacter</taxon>
    </lineage>
</organism>
<proteinExistence type="predicted"/>
<dbReference type="RefSeq" id="WP_345231623.1">
    <property type="nucleotide sequence ID" value="NZ_BAABIQ010000031.1"/>
</dbReference>
<dbReference type="Proteomes" id="UP001501411">
    <property type="component" value="Unassembled WGS sequence"/>
</dbReference>
<sequence>MDTITIKIKNREKLDHFLAFIKDLEFVEVLQDNMEGKRLKDNRVKDDFFSLAGLWENRDINADELRAKAWPKKN</sequence>
<evidence type="ECO:0000313" key="1">
    <source>
        <dbReference type="EMBL" id="GAA4792002.1"/>
    </source>
</evidence>
<accession>A0ABP9B8J8</accession>
<dbReference type="EMBL" id="BAABIQ010000031">
    <property type="protein sequence ID" value="GAA4792002.1"/>
    <property type="molecule type" value="Genomic_DNA"/>
</dbReference>
<protein>
    <submittedName>
        <fullName evidence="1">Uncharacterized protein</fullName>
    </submittedName>
</protein>
<evidence type="ECO:0000313" key="2">
    <source>
        <dbReference type="Proteomes" id="UP001501411"/>
    </source>
</evidence>